<reference evidence="2" key="1">
    <citation type="submission" date="2019-12" db="EMBL/GenBank/DDBJ databases">
        <title>An insight into the sialome of adult female Ixodes ricinus ticks feeding for 6 days.</title>
        <authorList>
            <person name="Perner J."/>
            <person name="Ribeiro J.M.C."/>
        </authorList>
    </citation>
    <scope>NUCLEOTIDE SEQUENCE</scope>
    <source>
        <strain evidence="2">Semi-engorged</strain>
        <tissue evidence="2">Salivary glands</tissue>
    </source>
</reference>
<proteinExistence type="predicted"/>
<name>A0A6B0UVG1_IXORI</name>
<keyword evidence="1" id="KW-0732">Signal</keyword>
<organism evidence="2">
    <name type="scientific">Ixodes ricinus</name>
    <name type="common">Common tick</name>
    <name type="synonym">Acarus ricinus</name>
    <dbReference type="NCBI Taxonomy" id="34613"/>
    <lineage>
        <taxon>Eukaryota</taxon>
        <taxon>Metazoa</taxon>
        <taxon>Ecdysozoa</taxon>
        <taxon>Arthropoda</taxon>
        <taxon>Chelicerata</taxon>
        <taxon>Arachnida</taxon>
        <taxon>Acari</taxon>
        <taxon>Parasitiformes</taxon>
        <taxon>Ixodida</taxon>
        <taxon>Ixodoidea</taxon>
        <taxon>Ixodidae</taxon>
        <taxon>Ixodinae</taxon>
        <taxon>Ixodes</taxon>
    </lineage>
</organism>
<accession>A0A6B0UVG1</accession>
<protein>
    <submittedName>
        <fullName evidence="2">Putative secreted protein</fullName>
    </submittedName>
</protein>
<dbReference type="AlphaFoldDB" id="A0A6B0UVG1"/>
<evidence type="ECO:0000313" key="2">
    <source>
        <dbReference type="EMBL" id="MXU93278.1"/>
    </source>
</evidence>
<evidence type="ECO:0000256" key="1">
    <source>
        <dbReference type="SAM" id="SignalP"/>
    </source>
</evidence>
<dbReference type="EMBL" id="GIFC01011195">
    <property type="protein sequence ID" value="MXU93278.1"/>
    <property type="molecule type" value="Transcribed_RNA"/>
</dbReference>
<feature type="chain" id="PRO_5025568018" evidence="1">
    <location>
        <begin position="33"/>
        <end position="143"/>
    </location>
</feature>
<feature type="signal peptide" evidence="1">
    <location>
        <begin position="1"/>
        <end position="32"/>
    </location>
</feature>
<sequence length="143" mass="15546">MDVLRSRSRSAVGRSRAGLCVGLLLIVRLVSASLAITGVCGVHRGAEYALSSSVAYVLAYHTLFRTDSLQRCRSCRPEHRAVSILRFNISASAASATSTSMFSLTTFLLDERVCLARSKCVRSRSVNRVSFGRSLIETKTASK</sequence>